<dbReference type="EMBL" id="PDCR01000040">
    <property type="protein sequence ID" value="PEG51940.1"/>
    <property type="molecule type" value="Genomic_DNA"/>
</dbReference>
<dbReference type="Proteomes" id="UP000220340">
    <property type="component" value="Unassembled WGS sequence"/>
</dbReference>
<keyword evidence="1" id="KW-0812">Transmembrane</keyword>
<dbReference type="AlphaFoldDB" id="A0A1Q4HE13"/>
<evidence type="ECO:0000313" key="3">
    <source>
        <dbReference type="EMBL" id="PEG51940.1"/>
    </source>
</evidence>
<dbReference type="Proteomes" id="UP000191039">
    <property type="component" value="Unassembled WGS sequence"/>
</dbReference>
<protein>
    <submittedName>
        <fullName evidence="3">Uncharacterized protein</fullName>
    </submittedName>
</protein>
<keyword evidence="1" id="KW-0472">Membrane</keyword>
<name>A0A1Q4HE13_9MYCO</name>
<organism evidence="3 5">
    <name type="scientific">Mycolicibacterium diernhoferi</name>
    <dbReference type="NCBI Taxonomy" id="1801"/>
    <lineage>
        <taxon>Bacteria</taxon>
        <taxon>Bacillati</taxon>
        <taxon>Actinomycetota</taxon>
        <taxon>Actinomycetes</taxon>
        <taxon>Mycobacteriales</taxon>
        <taxon>Mycobacteriaceae</taxon>
        <taxon>Mycolicibacterium</taxon>
    </lineage>
</organism>
<evidence type="ECO:0000313" key="4">
    <source>
        <dbReference type="Proteomes" id="UP000191039"/>
    </source>
</evidence>
<evidence type="ECO:0000256" key="1">
    <source>
        <dbReference type="SAM" id="Phobius"/>
    </source>
</evidence>
<dbReference type="OrthoDB" id="4727225at2"/>
<proteinExistence type="predicted"/>
<sequence>MLVKWSPSMAIFCLAMTAVFWVVPLFYLLVGSDRGIALVVHWLAVVVLAVPFLWVVWRVPKTLRGVGLTIDAAGIHPFDGGTVDTIGWHEIAAVGFGSYLSSRRGRSTEVIAGLEIYLTDPAYAADHPRLRNDWQEVASPAPGLSDGCYRYTVSPYTDAGARAKAAVRRYRPQQWKGPFRHGSL</sequence>
<reference evidence="2 4" key="1">
    <citation type="submission" date="2016-09" db="EMBL/GenBank/DDBJ databases">
        <title>genome sequences of unsequenced Mycobacteria.</title>
        <authorList>
            <person name="Greninger A.L."/>
            <person name="Jerome K.R."/>
            <person name="Mcnair B."/>
            <person name="Wallis C."/>
            <person name="Fang F."/>
        </authorList>
    </citation>
    <scope>NUCLEOTIDE SEQUENCE [LARGE SCALE GENOMIC DNA]</scope>
    <source>
        <strain evidence="2 4">BM1</strain>
    </source>
</reference>
<keyword evidence="1" id="KW-1133">Transmembrane helix</keyword>
<gene>
    <name evidence="2" type="ORF">BV510_08730</name>
    <name evidence="3" type="ORF">CRI78_24165</name>
</gene>
<feature type="transmembrane region" description="Helical" evidence="1">
    <location>
        <begin position="36"/>
        <end position="57"/>
    </location>
</feature>
<comment type="caution">
    <text evidence="3">The sequence shown here is derived from an EMBL/GenBank/DDBJ whole genome shotgun (WGS) entry which is preliminary data.</text>
</comment>
<evidence type="ECO:0000313" key="2">
    <source>
        <dbReference type="EMBL" id="OPE54750.1"/>
    </source>
</evidence>
<evidence type="ECO:0000313" key="5">
    <source>
        <dbReference type="Proteomes" id="UP000220340"/>
    </source>
</evidence>
<accession>A0A1Q4HE13</accession>
<feature type="transmembrane region" description="Helical" evidence="1">
    <location>
        <begin position="9"/>
        <end position="30"/>
    </location>
</feature>
<dbReference type="EMBL" id="MIJD01000067">
    <property type="protein sequence ID" value="OPE54750.1"/>
    <property type="molecule type" value="Genomic_DNA"/>
</dbReference>
<keyword evidence="5" id="KW-1185">Reference proteome</keyword>
<reference evidence="3 5" key="2">
    <citation type="submission" date="2017-10" db="EMBL/GenBank/DDBJ databases">
        <title>The new phylogeny of genus Mycobacterium.</title>
        <authorList>
            <person name="Tortoli E."/>
            <person name="Trovato A."/>
            <person name="Cirillo D.M."/>
        </authorList>
    </citation>
    <scope>NUCLEOTIDE SEQUENCE [LARGE SCALE GENOMIC DNA]</scope>
    <source>
        <strain evidence="3 5">IP141170001</strain>
    </source>
</reference>